<dbReference type="Pfam" id="PF00528">
    <property type="entry name" value="BPD_transp_1"/>
    <property type="match status" value="1"/>
</dbReference>
<dbReference type="CDD" id="cd06261">
    <property type="entry name" value="TM_PBP2"/>
    <property type="match status" value="1"/>
</dbReference>
<dbReference type="InterPro" id="IPR050901">
    <property type="entry name" value="BP-dep_ABC_trans_perm"/>
</dbReference>
<keyword evidence="6 7" id="KW-0472">Membrane</keyword>
<feature type="transmembrane region" description="Helical" evidence="7">
    <location>
        <begin position="160"/>
        <end position="182"/>
    </location>
</feature>
<keyword evidence="2 7" id="KW-0813">Transport</keyword>
<evidence type="ECO:0000256" key="1">
    <source>
        <dbReference type="ARBA" id="ARBA00004651"/>
    </source>
</evidence>
<dbReference type="PROSITE" id="PS50928">
    <property type="entry name" value="ABC_TM1"/>
    <property type="match status" value="1"/>
</dbReference>
<evidence type="ECO:0000256" key="2">
    <source>
        <dbReference type="ARBA" id="ARBA00022448"/>
    </source>
</evidence>
<dbReference type="EMBL" id="DSIY01000102">
    <property type="protein sequence ID" value="HEG90661.1"/>
    <property type="molecule type" value="Genomic_DNA"/>
</dbReference>
<dbReference type="PANTHER" id="PTHR32243:SF18">
    <property type="entry name" value="INNER MEMBRANE ABC TRANSPORTER PERMEASE PROTEIN YCJP"/>
    <property type="match status" value="1"/>
</dbReference>
<evidence type="ECO:0000256" key="4">
    <source>
        <dbReference type="ARBA" id="ARBA00022692"/>
    </source>
</evidence>
<evidence type="ECO:0000256" key="7">
    <source>
        <dbReference type="RuleBase" id="RU363032"/>
    </source>
</evidence>
<dbReference type="Gene3D" id="1.10.3720.10">
    <property type="entry name" value="MetI-like"/>
    <property type="match status" value="1"/>
</dbReference>
<protein>
    <submittedName>
        <fullName evidence="9">Carbohydrate ABC transporter permease</fullName>
    </submittedName>
</protein>
<name>A0A831TDZ7_9BACT</name>
<comment type="subcellular location">
    <subcellularLocation>
        <location evidence="1 7">Cell membrane</location>
        <topology evidence="1 7">Multi-pass membrane protein</topology>
    </subcellularLocation>
</comment>
<feature type="transmembrane region" description="Helical" evidence="7">
    <location>
        <begin position="259"/>
        <end position="283"/>
    </location>
</feature>
<feature type="transmembrane region" description="Helical" evidence="7">
    <location>
        <begin position="95"/>
        <end position="116"/>
    </location>
</feature>
<evidence type="ECO:0000313" key="9">
    <source>
        <dbReference type="EMBL" id="HEG90661.1"/>
    </source>
</evidence>
<comment type="caution">
    <text evidence="9">The sequence shown here is derived from an EMBL/GenBank/DDBJ whole genome shotgun (WGS) entry which is preliminary data.</text>
</comment>
<sequence length="296" mass="32319">MRRRSPAQRALIAAGAALLALFWFGPFVLVGIGSVIPEGNLLSFPPRWFANPPFLGNYRYIFTGEIPQTYLERGALRSMISQEVRLVPRAMLNSVLIATAVMFSSLTLGSLAAYAYARLRFPGRAATFNFILVSRLIPTVALAIPYYAIVLRLGLLNTHWALIAIYTVLTLPFSILVLTLYFRTIPAEIDEAAQVEGASSLQVLRHITLPLSLPSLVGTGLFTFMLAYSEFLFGLLISTSASTRTLPVTLGTLSTNPDVAWGLMMASIVVGSVPTLILVIPVWRFMVRGLMSGAVH</sequence>
<feature type="transmembrane region" description="Helical" evidence="7">
    <location>
        <begin position="12"/>
        <end position="36"/>
    </location>
</feature>
<dbReference type="PANTHER" id="PTHR32243">
    <property type="entry name" value="MALTOSE TRANSPORT SYSTEM PERMEASE-RELATED"/>
    <property type="match status" value="1"/>
</dbReference>
<dbReference type="SUPFAM" id="SSF161098">
    <property type="entry name" value="MetI-like"/>
    <property type="match status" value="1"/>
</dbReference>
<keyword evidence="5 7" id="KW-1133">Transmembrane helix</keyword>
<evidence type="ECO:0000259" key="8">
    <source>
        <dbReference type="PROSITE" id="PS50928"/>
    </source>
</evidence>
<dbReference type="InterPro" id="IPR000515">
    <property type="entry name" value="MetI-like"/>
</dbReference>
<keyword evidence="4 7" id="KW-0812">Transmembrane</keyword>
<dbReference type="GO" id="GO:0055085">
    <property type="term" value="P:transmembrane transport"/>
    <property type="evidence" value="ECO:0007669"/>
    <property type="project" value="InterPro"/>
</dbReference>
<feature type="domain" description="ABC transmembrane type-1" evidence="8">
    <location>
        <begin position="91"/>
        <end position="282"/>
    </location>
</feature>
<dbReference type="AlphaFoldDB" id="A0A831TDZ7"/>
<comment type="similarity">
    <text evidence="7">Belongs to the binding-protein-dependent transport system permease family.</text>
</comment>
<gene>
    <name evidence="9" type="ORF">ENP34_04345</name>
</gene>
<proteinExistence type="inferred from homology"/>
<accession>A0A831TDZ7</accession>
<feature type="transmembrane region" description="Helical" evidence="7">
    <location>
        <begin position="128"/>
        <end position="148"/>
    </location>
</feature>
<keyword evidence="3" id="KW-1003">Cell membrane</keyword>
<dbReference type="InterPro" id="IPR035906">
    <property type="entry name" value="MetI-like_sf"/>
</dbReference>
<reference evidence="9" key="1">
    <citation type="journal article" date="2020" name="mSystems">
        <title>Genome- and Community-Level Interaction Insights into Carbon Utilization and Element Cycling Functions of Hydrothermarchaeota in Hydrothermal Sediment.</title>
        <authorList>
            <person name="Zhou Z."/>
            <person name="Liu Y."/>
            <person name="Xu W."/>
            <person name="Pan J."/>
            <person name="Luo Z.H."/>
            <person name="Li M."/>
        </authorList>
    </citation>
    <scope>NUCLEOTIDE SEQUENCE [LARGE SCALE GENOMIC DNA]</scope>
    <source>
        <strain evidence="9">SpSt-210</strain>
    </source>
</reference>
<evidence type="ECO:0000256" key="6">
    <source>
        <dbReference type="ARBA" id="ARBA00023136"/>
    </source>
</evidence>
<evidence type="ECO:0000256" key="5">
    <source>
        <dbReference type="ARBA" id="ARBA00022989"/>
    </source>
</evidence>
<organism evidence="9">
    <name type="scientific">Thermorudis peleae</name>
    <dbReference type="NCBI Taxonomy" id="1382356"/>
    <lineage>
        <taxon>Bacteria</taxon>
        <taxon>Pseudomonadati</taxon>
        <taxon>Thermomicrobiota</taxon>
        <taxon>Thermomicrobia</taxon>
        <taxon>Thermomicrobia incertae sedis</taxon>
        <taxon>Thermorudis</taxon>
    </lineage>
</organism>
<evidence type="ECO:0000256" key="3">
    <source>
        <dbReference type="ARBA" id="ARBA00022475"/>
    </source>
</evidence>
<dbReference type="GO" id="GO:0005886">
    <property type="term" value="C:plasma membrane"/>
    <property type="evidence" value="ECO:0007669"/>
    <property type="project" value="UniProtKB-SubCell"/>
</dbReference>